<evidence type="ECO:0000313" key="3">
    <source>
        <dbReference type="Proteomes" id="UP000799118"/>
    </source>
</evidence>
<keyword evidence="3" id="KW-1185">Reference proteome</keyword>
<keyword evidence="1" id="KW-0472">Membrane</keyword>
<proteinExistence type="predicted"/>
<evidence type="ECO:0000313" key="2">
    <source>
        <dbReference type="EMBL" id="KAE9409167.1"/>
    </source>
</evidence>
<keyword evidence="1" id="KW-1133">Transmembrane helix</keyword>
<dbReference type="AlphaFoldDB" id="A0A6A4IJK7"/>
<name>A0A6A4IJK7_9AGAR</name>
<protein>
    <submittedName>
        <fullName evidence="2">Uncharacterized protein</fullName>
    </submittedName>
</protein>
<organism evidence="2 3">
    <name type="scientific">Gymnopus androsaceus JB14</name>
    <dbReference type="NCBI Taxonomy" id="1447944"/>
    <lineage>
        <taxon>Eukaryota</taxon>
        <taxon>Fungi</taxon>
        <taxon>Dikarya</taxon>
        <taxon>Basidiomycota</taxon>
        <taxon>Agaricomycotina</taxon>
        <taxon>Agaricomycetes</taxon>
        <taxon>Agaricomycetidae</taxon>
        <taxon>Agaricales</taxon>
        <taxon>Marasmiineae</taxon>
        <taxon>Omphalotaceae</taxon>
        <taxon>Gymnopus</taxon>
    </lineage>
</organism>
<gene>
    <name evidence="2" type="ORF">BT96DRAFT_913344</name>
</gene>
<dbReference type="EMBL" id="ML769388">
    <property type="protein sequence ID" value="KAE9409167.1"/>
    <property type="molecule type" value="Genomic_DNA"/>
</dbReference>
<dbReference type="Proteomes" id="UP000799118">
    <property type="component" value="Unassembled WGS sequence"/>
</dbReference>
<reference evidence="2" key="1">
    <citation type="journal article" date="2019" name="Environ. Microbiol.">
        <title>Fungal ecological strategies reflected in gene transcription - a case study of two litter decomposers.</title>
        <authorList>
            <person name="Barbi F."/>
            <person name="Kohler A."/>
            <person name="Barry K."/>
            <person name="Baskaran P."/>
            <person name="Daum C."/>
            <person name="Fauchery L."/>
            <person name="Ihrmark K."/>
            <person name="Kuo A."/>
            <person name="LaButti K."/>
            <person name="Lipzen A."/>
            <person name="Morin E."/>
            <person name="Grigoriev I.V."/>
            <person name="Henrissat B."/>
            <person name="Lindahl B."/>
            <person name="Martin F."/>
        </authorList>
    </citation>
    <scope>NUCLEOTIDE SEQUENCE</scope>
    <source>
        <strain evidence="2">JB14</strain>
    </source>
</reference>
<keyword evidence="1" id="KW-0812">Transmembrane</keyword>
<evidence type="ECO:0000256" key="1">
    <source>
        <dbReference type="SAM" id="Phobius"/>
    </source>
</evidence>
<sequence>MLQCVYWPSEIPFCRTYARYRFASFLKILTVGSTFRLAYRHKSGRHRKLTALLHLDSDLGSPLGL</sequence>
<feature type="transmembrane region" description="Helical" evidence="1">
    <location>
        <begin position="20"/>
        <end position="39"/>
    </location>
</feature>
<accession>A0A6A4IJK7</accession>